<accession>A0ABS9RIX7</accession>
<comment type="caution">
    <text evidence="1">The sequence shown here is derived from an EMBL/GenBank/DDBJ whole genome shotgun (WGS) entry which is preliminary data.</text>
</comment>
<dbReference type="Proteomes" id="UP001156141">
    <property type="component" value="Unassembled WGS sequence"/>
</dbReference>
<proteinExistence type="predicted"/>
<reference evidence="1" key="1">
    <citation type="submission" date="2022-02" db="EMBL/GenBank/DDBJ databases">
        <title>Aestuariibaculum sp., a marine bacterium isolated from sediment in Guangxi.</title>
        <authorList>
            <person name="Ying J."/>
        </authorList>
    </citation>
    <scope>NUCLEOTIDE SEQUENCE</scope>
    <source>
        <strain evidence="1">L182</strain>
    </source>
</reference>
<dbReference type="RefSeq" id="WP_240573290.1">
    <property type="nucleotide sequence ID" value="NZ_CP136709.1"/>
</dbReference>
<name>A0ABS9RIX7_9FLAO</name>
<gene>
    <name evidence="1" type="ORF">MKW35_09740</name>
</gene>
<sequence length="187" mass="21943">MKKTILTLIFLTNLSVMFSQEKDEKLFFEIKSFIKVNNESNFEKMVEYFPEFTFDSISRREFLSQLKEVSSSTMNVNIKMDNIFEIDTLITLNKVKYARINLPQETTVNFSEFQDKGGADFASQMAYLSLVKEYGEENVKLDKEKWTITIVNVFPIYAIEEKSGWKFTVLNKKTKNYIPKTIQKSIQ</sequence>
<dbReference type="EMBL" id="JAKVQD010000003">
    <property type="protein sequence ID" value="MCH4552903.1"/>
    <property type="molecule type" value="Genomic_DNA"/>
</dbReference>
<evidence type="ECO:0000313" key="2">
    <source>
        <dbReference type="Proteomes" id="UP001156141"/>
    </source>
</evidence>
<protein>
    <submittedName>
        <fullName evidence="1">Uncharacterized protein</fullName>
    </submittedName>
</protein>
<keyword evidence="2" id="KW-1185">Reference proteome</keyword>
<evidence type="ECO:0000313" key="1">
    <source>
        <dbReference type="EMBL" id="MCH4552903.1"/>
    </source>
</evidence>
<organism evidence="1 2">
    <name type="scientific">Aestuariibaculum lutulentum</name>
    <dbReference type="NCBI Taxonomy" id="2920935"/>
    <lineage>
        <taxon>Bacteria</taxon>
        <taxon>Pseudomonadati</taxon>
        <taxon>Bacteroidota</taxon>
        <taxon>Flavobacteriia</taxon>
        <taxon>Flavobacteriales</taxon>
        <taxon>Flavobacteriaceae</taxon>
    </lineage>
</organism>